<keyword evidence="8" id="KW-0624">Polysaccharide degradation</keyword>
<proteinExistence type="inferred from homology"/>
<dbReference type="Gene3D" id="1.50.10.10">
    <property type="match status" value="1"/>
</dbReference>
<dbReference type="InterPro" id="IPR008928">
    <property type="entry name" value="6-hairpin_glycosidase_sf"/>
</dbReference>
<evidence type="ECO:0000256" key="4">
    <source>
        <dbReference type="ARBA" id="ARBA00022801"/>
    </source>
</evidence>
<evidence type="ECO:0000256" key="6">
    <source>
        <dbReference type="ARBA" id="ARBA00023277"/>
    </source>
</evidence>
<sequence length="140" mass="15469">MVGAKGKSRRWVWVVGAVIVVFIAIAMTSVRAPKISFFGQSNKACNCTQRAVLEKLSQLRDMGSFFLPCNQRVTWRSNSGLYDGKANRFDLVGGYYDASDNMKFGLPRCSNNDSGGNSVTKSPTHLLRLCNSSDLKHDAR</sequence>
<protein>
    <recommendedName>
        <fullName evidence="3">cellulase</fullName>
        <ecNumber evidence="3">3.2.1.4</ecNumber>
    </recommendedName>
</protein>
<dbReference type="GO" id="GO:0030245">
    <property type="term" value="P:cellulose catabolic process"/>
    <property type="evidence" value="ECO:0007669"/>
    <property type="project" value="UniProtKB-KW"/>
</dbReference>
<keyword evidence="9" id="KW-1133">Transmembrane helix</keyword>
<evidence type="ECO:0000256" key="9">
    <source>
        <dbReference type="SAM" id="Phobius"/>
    </source>
</evidence>
<name>A0A498IGC8_MALDO</name>
<evidence type="ECO:0000256" key="7">
    <source>
        <dbReference type="ARBA" id="ARBA00023295"/>
    </source>
</evidence>
<keyword evidence="12" id="KW-1185">Reference proteome</keyword>
<dbReference type="EC" id="3.2.1.4" evidence="3"/>
<keyword evidence="9" id="KW-0472">Membrane</keyword>
<comment type="similarity">
    <text evidence="2">Belongs to the glycosyl hydrolase 9 (cellulase E) family.</text>
</comment>
<reference evidence="11 12" key="1">
    <citation type="submission" date="2018-10" db="EMBL/GenBank/DDBJ databases">
        <title>A high-quality apple genome assembly.</title>
        <authorList>
            <person name="Hu J."/>
        </authorList>
    </citation>
    <scope>NUCLEOTIDE SEQUENCE [LARGE SCALE GENOMIC DNA]</scope>
    <source>
        <strain evidence="12">cv. HFTH1</strain>
        <tissue evidence="11">Young leaf</tissue>
    </source>
</reference>
<dbReference type="AlphaFoldDB" id="A0A498IGC8"/>
<dbReference type="InterPro" id="IPR012341">
    <property type="entry name" value="6hp_glycosidase-like_sf"/>
</dbReference>
<evidence type="ECO:0000256" key="8">
    <source>
        <dbReference type="ARBA" id="ARBA00023326"/>
    </source>
</evidence>
<dbReference type="EMBL" id="RDQH01000338">
    <property type="protein sequence ID" value="RXH82240.1"/>
    <property type="molecule type" value="Genomic_DNA"/>
</dbReference>
<keyword evidence="7" id="KW-0326">Glycosidase</keyword>
<evidence type="ECO:0000313" key="11">
    <source>
        <dbReference type="EMBL" id="RXH82240.1"/>
    </source>
</evidence>
<evidence type="ECO:0000313" key="12">
    <source>
        <dbReference type="Proteomes" id="UP000290289"/>
    </source>
</evidence>
<dbReference type="STRING" id="3750.A0A498IGC8"/>
<keyword evidence="4" id="KW-0378">Hydrolase</keyword>
<evidence type="ECO:0000256" key="3">
    <source>
        <dbReference type="ARBA" id="ARBA00012601"/>
    </source>
</evidence>
<gene>
    <name evidence="11" type="ORF">DVH24_036581</name>
</gene>
<dbReference type="PANTHER" id="PTHR22298">
    <property type="entry name" value="ENDO-1,4-BETA-GLUCANASE"/>
    <property type="match status" value="1"/>
</dbReference>
<evidence type="ECO:0000256" key="1">
    <source>
        <dbReference type="ARBA" id="ARBA00000966"/>
    </source>
</evidence>
<dbReference type="Pfam" id="PF00759">
    <property type="entry name" value="Glyco_hydro_9"/>
    <property type="match status" value="1"/>
</dbReference>
<dbReference type="GO" id="GO:0008810">
    <property type="term" value="F:cellulase activity"/>
    <property type="evidence" value="ECO:0007669"/>
    <property type="project" value="UniProtKB-EC"/>
</dbReference>
<keyword evidence="5" id="KW-0136">Cellulose degradation</keyword>
<comment type="caution">
    <text evidence="11">The sequence shown here is derived from an EMBL/GenBank/DDBJ whole genome shotgun (WGS) entry which is preliminary data.</text>
</comment>
<accession>A0A498IGC8</accession>
<keyword evidence="6" id="KW-0119">Carbohydrate metabolism</keyword>
<feature type="domain" description="Glycoside hydrolase family 9" evidence="10">
    <location>
        <begin position="67"/>
        <end position="108"/>
    </location>
</feature>
<comment type="catalytic activity">
    <reaction evidence="1">
        <text>Endohydrolysis of (1-&gt;4)-beta-D-glucosidic linkages in cellulose, lichenin and cereal beta-D-glucans.</text>
        <dbReference type="EC" id="3.2.1.4"/>
    </reaction>
</comment>
<dbReference type="Proteomes" id="UP000290289">
    <property type="component" value="Chromosome 12"/>
</dbReference>
<organism evidence="11 12">
    <name type="scientific">Malus domestica</name>
    <name type="common">Apple</name>
    <name type="synonym">Pyrus malus</name>
    <dbReference type="NCBI Taxonomy" id="3750"/>
    <lineage>
        <taxon>Eukaryota</taxon>
        <taxon>Viridiplantae</taxon>
        <taxon>Streptophyta</taxon>
        <taxon>Embryophyta</taxon>
        <taxon>Tracheophyta</taxon>
        <taxon>Spermatophyta</taxon>
        <taxon>Magnoliopsida</taxon>
        <taxon>eudicotyledons</taxon>
        <taxon>Gunneridae</taxon>
        <taxon>Pentapetalae</taxon>
        <taxon>rosids</taxon>
        <taxon>fabids</taxon>
        <taxon>Rosales</taxon>
        <taxon>Rosaceae</taxon>
        <taxon>Amygdaloideae</taxon>
        <taxon>Maleae</taxon>
        <taxon>Malus</taxon>
    </lineage>
</organism>
<keyword evidence="9" id="KW-0812">Transmembrane</keyword>
<dbReference type="InterPro" id="IPR001701">
    <property type="entry name" value="Glyco_hydro_9"/>
</dbReference>
<evidence type="ECO:0000256" key="5">
    <source>
        <dbReference type="ARBA" id="ARBA00023001"/>
    </source>
</evidence>
<dbReference type="SUPFAM" id="SSF48208">
    <property type="entry name" value="Six-hairpin glycosidases"/>
    <property type="match status" value="1"/>
</dbReference>
<evidence type="ECO:0000259" key="10">
    <source>
        <dbReference type="Pfam" id="PF00759"/>
    </source>
</evidence>
<feature type="transmembrane region" description="Helical" evidence="9">
    <location>
        <begin position="12"/>
        <end position="30"/>
    </location>
</feature>
<evidence type="ECO:0000256" key="2">
    <source>
        <dbReference type="ARBA" id="ARBA00007072"/>
    </source>
</evidence>